<protein>
    <submittedName>
        <fullName evidence="4">rRNA 2'-O-methyltransferase fibrillarin</fullName>
    </submittedName>
</protein>
<dbReference type="PANTHER" id="PTHR44917:SF1">
    <property type="entry name" value="PROTEIN HIGH CHLOROPHYLL FLUORESCENT 107"/>
    <property type="match status" value="1"/>
</dbReference>
<dbReference type="GO" id="GO:0009507">
    <property type="term" value="C:chloroplast"/>
    <property type="evidence" value="ECO:0007669"/>
    <property type="project" value="TreeGrafter"/>
</dbReference>
<comment type="similarity">
    <text evidence="1">Belongs to the GeBP family.</text>
</comment>
<gene>
    <name evidence="4" type="ORF">STAS_07482</name>
</gene>
<evidence type="ECO:0000313" key="4">
    <source>
        <dbReference type="EMBL" id="GER31478.1"/>
    </source>
</evidence>
<name>A0A5A7PFZ6_STRAF</name>
<dbReference type="Proteomes" id="UP000325081">
    <property type="component" value="Unassembled WGS sequence"/>
</dbReference>
<keyword evidence="4" id="KW-0489">Methyltransferase</keyword>
<evidence type="ECO:0000256" key="1">
    <source>
        <dbReference type="ARBA" id="ARBA00010820"/>
    </source>
</evidence>
<dbReference type="PANTHER" id="PTHR44917">
    <property type="entry name" value="PROTEIN HIGH CHLOROPHYLL FLUORESCENT 107"/>
    <property type="match status" value="1"/>
</dbReference>
<comment type="caution">
    <text evidence="4">The sequence shown here is derived from an EMBL/GenBank/DDBJ whole genome shotgun (WGS) entry which is preliminary data.</text>
</comment>
<evidence type="ECO:0000259" key="3">
    <source>
        <dbReference type="Pfam" id="PF04504"/>
    </source>
</evidence>
<dbReference type="GO" id="GO:0006417">
    <property type="term" value="P:regulation of translation"/>
    <property type="evidence" value="ECO:0007669"/>
    <property type="project" value="TreeGrafter"/>
</dbReference>
<evidence type="ECO:0000313" key="5">
    <source>
        <dbReference type="Proteomes" id="UP000325081"/>
    </source>
</evidence>
<dbReference type="GO" id="GO:0003729">
    <property type="term" value="F:mRNA binding"/>
    <property type="evidence" value="ECO:0007669"/>
    <property type="project" value="InterPro"/>
</dbReference>
<feature type="compositionally biased region" description="Polar residues" evidence="2">
    <location>
        <begin position="70"/>
        <end position="79"/>
    </location>
</feature>
<dbReference type="InterPro" id="IPR044624">
    <property type="entry name" value="Mbb1-like"/>
</dbReference>
<dbReference type="InterPro" id="IPR053932">
    <property type="entry name" value="GeBP-like_DBD"/>
</dbReference>
<keyword evidence="5" id="KW-1185">Reference proteome</keyword>
<feature type="domain" description="Glabrous enhancer-binding protein-like DBD" evidence="3">
    <location>
        <begin position="250"/>
        <end position="299"/>
    </location>
</feature>
<sequence length="430" mass="48150">MFSSSSSSSSYSCSKFTLFSPSQHPNSSKFHLFTPLKTPHSTTSNNHTLIPVHSHDSSSSSPVLQEKHQNSSSQANSSEIDSRECLDEEIANAKKSLEELLVVRWPVMKFGEENALDENEVSDKVKGIMPSSCLDERLSRLAKKVPIFEPKVVESGSGVKPLSVNLDLALFKAKILVRNYRYEEAEEILRKERVVYAVVFSHISRRDLVNMAKNRHSNSEHGKEEALEPGDYQAGRNPAGWSSGAEERVKIIIRVGFAQLSDKISYLKKYRNNKRKENEGKGRTFTSQHEQEAYDLSEKMCGAEKENMVEKANGSGAEEENGVGKANGSGAEKENGVEKANRSGVDTNNIKDSVASERRIVRMRERLLSDLGNVPAVGDLMLKEGEMGVKEDEEALKKLESEETEMYVRHFEVKTHQAKLLLQMMKSWGH</sequence>
<dbReference type="Pfam" id="PF04504">
    <property type="entry name" value="GeBP-like_DBD"/>
    <property type="match status" value="1"/>
</dbReference>
<feature type="compositionally biased region" description="Basic and acidic residues" evidence="2">
    <location>
        <begin position="331"/>
        <end position="341"/>
    </location>
</feature>
<dbReference type="AlphaFoldDB" id="A0A5A7PFZ6"/>
<reference evidence="5" key="1">
    <citation type="journal article" date="2019" name="Curr. Biol.">
        <title>Genome Sequence of Striga asiatica Provides Insight into the Evolution of Plant Parasitism.</title>
        <authorList>
            <person name="Yoshida S."/>
            <person name="Kim S."/>
            <person name="Wafula E.K."/>
            <person name="Tanskanen J."/>
            <person name="Kim Y.M."/>
            <person name="Honaas L."/>
            <person name="Yang Z."/>
            <person name="Spallek T."/>
            <person name="Conn C.E."/>
            <person name="Ichihashi Y."/>
            <person name="Cheong K."/>
            <person name="Cui S."/>
            <person name="Der J.P."/>
            <person name="Gundlach H."/>
            <person name="Jiao Y."/>
            <person name="Hori C."/>
            <person name="Ishida J.K."/>
            <person name="Kasahara H."/>
            <person name="Kiba T."/>
            <person name="Kim M.S."/>
            <person name="Koo N."/>
            <person name="Laohavisit A."/>
            <person name="Lee Y.H."/>
            <person name="Lumba S."/>
            <person name="McCourt P."/>
            <person name="Mortimer J.C."/>
            <person name="Mutuku J.M."/>
            <person name="Nomura T."/>
            <person name="Sasaki-Sekimoto Y."/>
            <person name="Seto Y."/>
            <person name="Wang Y."/>
            <person name="Wakatake T."/>
            <person name="Sakakibara H."/>
            <person name="Demura T."/>
            <person name="Yamaguchi S."/>
            <person name="Yoneyama K."/>
            <person name="Manabe R.I."/>
            <person name="Nelson D.C."/>
            <person name="Schulman A.H."/>
            <person name="Timko M.P."/>
            <person name="dePamphilis C.W."/>
            <person name="Choi D."/>
            <person name="Shirasu K."/>
        </authorList>
    </citation>
    <scope>NUCLEOTIDE SEQUENCE [LARGE SCALE GENOMIC DNA]</scope>
    <source>
        <strain evidence="5">cv. UVA1</strain>
    </source>
</reference>
<dbReference type="EMBL" id="BKCP01004483">
    <property type="protein sequence ID" value="GER31478.1"/>
    <property type="molecule type" value="Genomic_DNA"/>
</dbReference>
<feature type="region of interest" description="Disordered" evidence="2">
    <location>
        <begin position="214"/>
        <end position="240"/>
    </location>
</feature>
<evidence type="ECO:0000256" key="2">
    <source>
        <dbReference type="SAM" id="MobiDB-lite"/>
    </source>
</evidence>
<feature type="compositionally biased region" description="Polar residues" evidence="2">
    <location>
        <begin position="39"/>
        <end position="48"/>
    </location>
</feature>
<dbReference type="GO" id="GO:0003727">
    <property type="term" value="F:single-stranded RNA binding"/>
    <property type="evidence" value="ECO:0007669"/>
    <property type="project" value="TreeGrafter"/>
</dbReference>
<dbReference type="OrthoDB" id="914121at2759"/>
<feature type="region of interest" description="Disordered" evidence="2">
    <location>
        <begin position="38"/>
        <end position="82"/>
    </location>
</feature>
<feature type="region of interest" description="Disordered" evidence="2">
    <location>
        <begin position="311"/>
        <end position="348"/>
    </location>
</feature>
<dbReference type="GO" id="GO:0006397">
    <property type="term" value="P:mRNA processing"/>
    <property type="evidence" value="ECO:0007669"/>
    <property type="project" value="InterPro"/>
</dbReference>
<keyword evidence="4" id="KW-0808">Transferase</keyword>
<dbReference type="GO" id="GO:0008168">
    <property type="term" value="F:methyltransferase activity"/>
    <property type="evidence" value="ECO:0007669"/>
    <property type="project" value="UniProtKB-KW"/>
</dbReference>
<dbReference type="GO" id="GO:0032259">
    <property type="term" value="P:methylation"/>
    <property type="evidence" value="ECO:0007669"/>
    <property type="project" value="UniProtKB-KW"/>
</dbReference>
<proteinExistence type="inferred from homology"/>
<feature type="compositionally biased region" description="Basic and acidic residues" evidence="2">
    <location>
        <begin position="217"/>
        <end position="226"/>
    </location>
</feature>
<accession>A0A5A7PFZ6</accession>
<organism evidence="4 5">
    <name type="scientific">Striga asiatica</name>
    <name type="common">Asiatic witchweed</name>
    <name type="synonym">Buchnera asiatica</name>
    <dbReference type="NCBI Taxonomy" id="4170"/>
    <lineage>
        <taxon>Eukaryota</taxon>
        <taxon>Viridiplantae</taxon>
        <taxon>Streptophyta</taxon>
        <taxon>Embryophyta</taxon>
        <taxon>Tracheophyta</taxon>
        <taxon>Spermatophyta</taxon>
        <taxon>Magnoliopsida</taxon>
        <taxon>eudicotyledons</taxon>
        <taxon>Gunneridae</taxon>
        <taxon>Pentapetalae</taxon>
        <taxon>asterids</taxon>
        <taxon>lamiids</taxon>
        <taxon>Lamiales</taxon>
        <taxon>Orobanchaceae</taxon>
        <taxon>Buchnereae</taxon>
        <taxon>Striga</taxon>
    </lineage>
</organism>